<evidence type="ECO:0000256" key="2">
    <source>
        <dbReference type="SAM" id="MobiDB-lite"/>
    </source>
</evidence>
<dbReference type="Pfam" id="PF25876">
    <property type="entry name" value="HH_MFP_RND"/>
    <property type="match status" value="1"/>
</dbReference>
<dbReference type="EMBL" id="LNQE01000940">
    <property type="protein sequence ID" value="KUG22804.1"/>
    <property type="molecule type" value="Genomic_DNA"/>
</dbReference>
<keyword evidence="3" id="KW-1133">Transmembrane helix</keyword>
<dbReference type="Gene3D" id="2.40.30.170">
    <property type="match status" value="1"/>
</dbReference>
<organism evidence="7">
    <name type="scientific">hydrocarbon metagenome</name>
    <dbReference type="NCBI Taxonomy" id="938273"/>
    <lineage>
        <taxon>unclassified sequences</taxon>
        <taxon>metagenomes</taxon>
        <taxon>ecological metagenomes</taxon>
    </lineage>
</organism>
<dbReference type="NCBIfam" id="TIGR01730">
    <property type="entry name" value="RND_mfp"/>
    <property type="match status" value="1"/>
</dbReference>
<feature type="domain" description="YknX-like beta-barrel" evidence="6">
    <location>
        <begin position="221"/>
        <end position="296"/>
    </location>
</feature>
<dbReference type="Gene3D" id="1.10.287.470">
    <property type="entry name" value="Helix hairpin bin"/>
    <property type="match status" value="1"/>
</dbReference>
<dbReference type="PANTHER" id="PTHR30469:SF33">
    <property type="entry name" value="SLR1207 PROTEIN"/>
    <property type="match status" value="1"/>
</dbReference>
<dbReference type="GO" id="GO:0015562">
    <property type="term" value="F:efflux transmembrane transporter activity"/>
    <property type="evidence" value="ECO:0007669"/>
    <property type="project" value="TreeGrafter"/>
</dbReference>
<evidence type="ECO:0000256" key="3">
    <source>
        <dbReference type="SAM" id="Phobius"/>
    </source>
</evidence>
<feature type="region of interest" description="Disordered" evidence="2">
    <location>
        <begin position="376"/>
        <end position="395"/>
    </location>
</feature>
<dbReference type="InterPro" id="IPR058625">
    <property type="entry name" value="MdtA-like_BSH"/>
</dbReference>
<dbReference type="Pfam" id="PF25990">
    <property type="entry name" value="Beta-barrel_YknX"/>
    <property type="match status" value="1"/>
</dbReference>
<dbReference type="Gene3D" id="2.40.50.100">
    <property type="match status" value="1"/>
</dbReference>
<accession>A0A0W8FPU9</accession>
<protein>
    <submittedName>
        <fullName evidence="7">Macrolide-specific efflux protein maca</fullName>
    </submittedName>
</protein>
<keyword evidence="3" id="KW-0472">Membrane</keyword>
<dbReference type="Pfam" id="PF25917">
    <property type="entry name" value="BSH_RND"/>
    <property type="match status" value="1"/>
</dbReference>
<dbReference type="InterPro" id="IPR058624">
    <property type="entry name" value="MdtA-like_HH"/>
</dbReference>
<reference evidence="7" key="1">
    <citation type="journal article" date="2015" name="Proc. Natl. Acad. Sci. U.S.A.">
        <title>Networks of energetic and metabolic interactions define dynamics in microbial communities.</title>
        <authorList>
            <person name="Embree M."/>
            <person name="Liu J.K."/>
            <person name="Al-Bassam M.M."/>
            <person name="Zengler K."/>
        </authorList>
    </citation>
    <scope>NUCLEOTIDE SEQUENCE</scope>
</reference>
<name>A0A0W8FPU9_9ZZZZ</name>
<keyword evidence="3" id="KW-0812">Transmembrane</keyword>
<feature type="transmembrane region" description="Helical" evidence="3">
    <location>
        <begin position="6"/>
        <end position="24"/>
    </location>
</feature>
<dbReference type="SUPFAM" id="SSF111369">
    <property type="entry name" value="HlyD-like secretion proteins"/>
    <property type="match status" value="1"/>
</dbReference>
<dbReference type="InterPro" id="IPR058636">
    <property type="entry name" value="Beta-barrel_YknX"/>
</dbReference>
<dbReference type="PANTHER" id="PTHR30469">
    <property type="entry name" value="MULTIDRUG RESISTANCE PROTEIN MDTA"/>
    <property type="match status" value="1"/>
</dbReference>
<dbReference type="AlphaFoldDB" id="A0A0W8FPU9"/>
<feature type="compositionally biased region" description="Polar residues" evidence="2">
    <location>
        <begin position="376"/>
        <end position="388"/>
    </location>
</feature>
<gene>
    <name evidence="7" type="ORF">ASZ90_007415</name>
</gene>
<feature type="domain" description="Multidrug resistance protein MdtA-like barrel-sandwich hybrid" evidence="5">
    <location>
        <begin position="58"/>
        <end position="210"/>
    </location>
</feature>
<comment type="similarity">
    <text evidence="1">Belongs to the membrane fusion protein (MFP) (TC 8.A.1) family.</text>
</comment>
<proteinExistence type="inferred from homology"/>
<evidence type="ECO:0000259" key="6">
    <source>
        <dbReference type="Pfam" id="PF25990"/>
    </source>
</evidence>
<dbReference type="GO" id="GO:1990281">
    <property type="term" value="C:efflux pump complex"/>
    <property type="evidence" value="ECO:0007669"/>
    <property type="project" value="TreeGrafter"/>
</dbReference>
<evidence type="ECO:0000259" key="5">
    <source>
        <dbReference type="Pfam" id="PF25917"/>
    </source>
</evidence>
<feature type="domain" description="Multidrug resistance protein MdtA-like alpha-helical hairpin" evidence="4">
    <location>
        <begin position="105"/>
        <end position="181"/>
    </location>
</feature>
<dbReference type="InterPro" id="IPR006143">
    <property type="entry name" value="RND_pump_MFP"/>
</dbReference>
<evidence type="ECO:0000259" key="4">
    <source>
        <dbReference type="Pfam" id="PF25876"/>
    </source>
</evidence>
<sequence>MKKKTIIISAFTIAIIVLGLFFYFKGSGRSAAYKTEKISLGEIKAVVTATGTVNAVTTVSVGTQVSGTIKRLMVDYNSPVKKGQLLAQIDPSTVQAQVDQASANLWSAKATMEKAAVAVIDARRTFQRNKELFAQNFIAKSDLDTAETNLHSAEAQQKVTHAQVGQAQAALKIAQTNLQYTNILSPVDGTVISRSVDVGQTVAASFQTPTLFSIAQDLTKMQINTSVDEADIGRVQAGQEVSFTVDAYPDTAFAGKVSEVRNSPTTVSNVVTYDVIIKVDNPQLKLKPGMTANVSITIEMRPNVLRVPNAALRFKPAETSGREGIRTEQREMKGTKVWILEQDKPRPVQVTIGLSDGNYTEISSGQLLAGQEVITDNLNNKTGNSSTQRPPPRFM</sequence>
<evidence type="ECO:0000313" key="7">
    <source>
        <dbReference type="EMBL" id="KUG22804.1"/>
    </source>
</evidence>
<evidence type="ECO:0000256" key="1">
    <source>
        <dbReference type="ARBA" id="ARBA00009477"/>
    </source>
</evidence>
<dbReference type="FunFam" id="2.40.30.170:FF:000010">
    <property type="entry name" value="Efflux RND transporter periplasmic adaptor subunit"/>
    <property type="match status" value="1"/>
</dbReference>
<comment type="caution">
    <text evidence="7">The sequence shown here is derived from an EMBL/GenBank/DDBJ whole genome shotgun (WGS) entry which is preliminary data.</text>
</comment>